<comment type="caution">
    <text evidence="2">The sequence shown here is derived from an EMBL/GenBank/DDBJ whole genome shotgun (WGS) entry which is preliminary data.</text>
</comment>
<evidence type="ECO:0000313" key="2">
    <source>
        <dbReference type="EMBL" id="OAM77731.1"/>
    </source>
</evidence>
<dbReference type="Pfam" id="PF07120">
    <property type="entry name" value="DUF1376"/>
    <property type="match status" value="1"/>
</dbReference>
<gene>
    <name evidence="2" type="ORF">A3840_08620</name>
</gene>
<feature type="region of interest" description="Disordered" evidence="1">
    <location>
        <begin position="291"/>
        <end position="318"/>
    </location>
</feature>
<dbReference type="AlphaFoldDB" id="A0A178HY28"/>
<evidence type="ECO:0000313" key="3">
    <source>
        <dbReference type="Proteomes" id="UP000078389"/>
    </source>
</evidence>
<feature type="region of interest" description="Disordered" evidence="1">
    <location>
        <begin position="95"/>
        <end position="135"/>
    </location>
</feature>
<organism evidence="2 3">
    <name type="scientific">Devosia elaeis</name>
    <dbReference type="NCBI Taxonomy" id="1770058"/>
    <lineage>
        <taxon>Bacteria</taxon>
        <taxon>Pseudomonadati</taxon>
        <taxon>Pseudomonadota</taxon>
        <taxon>Alphaproteobacteria</taxon>
        <taxon>Hyphomicrobiales</taxon>
        <taxon>Devosiaceae</taxon>
        <taxon>Devosia</taxon>
    </lineage>
</organism>
<accession>A0A178HY28</accession>
<name>A0A178HY28_9HYPH</name>
<keyword evidence="3" id="KW-1185">Reference proteome</keyword>
<dbReference type="EMBL" id="LVVY01000078">
    <property type="protein sequence ID" value="OAM77731.1"/>
    <property type="molecule type" value="Genomic_DNA"/>
</dbReference>
<feature type="compositionally biased region" description="Basic residues" evidence="1">
    <location>
        <begin position="96"/>
        <end position="105"/>
    </location>
</feature>
<sequence length="318" mass="35400">MAQFPALPLWTDAYLADTGHLTTLEHGAYLMLLMSMWRAGGELPNDDRKLARFAKLTTPQWQRIKDTIMEFMTVSSDGLTVSQGRLGDELQYVRDHSKKQAKNSRQRWGNRTAPPGPVGQHPNHPSDGSEPNSMETLNMADAMGMPNASQTDAPTPTPNIVDTNVSTLSVPEGSEIEKPARKRIVYPDDFDAAWQAYPTTPNMSKAEALPEWKKLAPDDRAVVLPSIASYRAFLKANPTHPAIHFCRYLSKRRFEGFAEATAPAETEKTWLTRLGWARGKRQWPVHQWGPIPGHPGCRAPAELLRPGDGEGWQEARAA</sequence>
<dbReference type="RefSeq" id="WP_067454893.1">
    <property type="nucleotide sequence ID" value="NZ_LVVY01000078.1"/>
</dbReference>
<proteinExistence type="predicted"/>
<evidence type="ECO:0000256" key="1">
    <source>
        <dbReference type="SAM" id="MobiDB-lite"/>
    </source>
</evidence>
<dbReference type="OrthoDB" id="8243486at2"/>
<reference evidence="2 3" key="1">
    <citation type="submission" date="2016-03" db="EMBL/GenBank/DDBJ databases">
        <title>Genome sequencing of Devosia sp. S37.</title>
        <authorList>
            <person name="Mohd Nor M."/>
        </authorList>
    </citation>
    <scope>NUCLEOTIDE SEQUENCE [LARGE SCALE GENOMIC DNA]</scope>
    <source>
        <strain evidence="2 3">S37</strain>
    </source>
</reference>
<dbReference type="STRING" id="1770058.A3840_08620"/>
<dbReference type="InterPro" id="IPR010781">
    <property type="entry name" value="DUF1376"/>
</dbReference>
<evidence type="ECO:0008006" key="4">
    <source>
        <dbReference type="Google" id="ProtNLM"/>
    </source>
</evidence>
<dbReference type="Proteomes" id="UP000078389">
    <property type="component" value="Unassembled WGS sequence"/>
</dbReference>
<protein>
    <recommendedName>
        <fullName evidence="4">DUF1376 domain-containing protein</fullName>
    </recommendedName>
</protein>